<dbReference type="RefSeq" id="WP_344509208.1">
    <property type="nucleotide sequence ID" value="NZ_BAAATU010000009.1"/>
</dbReference>
<dbReference type="Proteomes" id="UP001596200">
    <property type="component" value="Unassembled WGS sequence"/>
</dbReference>
<keyword evidence="3" id="KW-1185">Reference proteome</keyword>
<feature type="transmembrane region" description="Helical" evidence="1">
    <location>
        <begin position="36"/>
        <end position="52"/>
    </location>
</feature>
<evidence type="ECO:0008006" key="4">
    <source>
        <dbReference type="Google" id="ProtNLM"/>
    </source>
</evidence>
<keyword evidence="1" id="KW-0472">Membrane</keyword>
<gene>
    <name evidence="2" type="ORF">ACFP1B_21560</name>
</gene>
<comment type="caution">
    <text evidence="2">The sequence shown here is derived from an EMBL/GenBank/DDBJ whole genome shotgun (WGS) entry which is preliminary data.</text>
</comment>
<evidence type="ECO:0000256" key="1">
    <source>
        <dbReference type="SAM" id="Phobius"/>
    </source>
</evidence>
<keyword evidence="1" id="KW-1133">Transmembrane helix</keyword>
<proteinExistence type="predicted"/>
<keyword evidence="1" id="KW-0812">Transmembrane</keyword>
<evidence type="ECO:0000313" key="2">
    <source>
        <dbReference type="EMBL" id="MFC5915988.1"/>
    </source>
</evidence>
<dbReference type="EMBL" id="JBHSPU010000017">
    <property type="protein sequence ID" value="MFC5915988.1"/>
    <property type="molecule type" value="Genomic_DNA"/>
</dbReference>
<name>A0ABW1GPC5_9ACTN</name>
<evidence type="ECO:0000313" key="3">
    <source>
        <dbReference type="Proteomes" id="UP001596200"/>
    </source>
</evidence>
<protein>
    <recommendedName>
        <fullName evidence="4">PH domain-containing protein</fullName>
    </recommendedName>
</protein>
<accession>A0ABW1GPC5</accession>
<sequence length="303" mass="33892">MADSGNGNDERRRTVDPAELGSVLARYRERPTMGKLGLTAIPVVAFLLFGGIPDAVPGTGHLIFDVICLLLFVWGVYELTHSLASWLVLHEDGIVYRGRRKVRWAHRWEDFKDVVLSHEVTYVGGSSRPVSDKIVARLWTATGQGARELSGNYFLIDTGAGLPRTFLRSPGNLTPMFGTIIDRVVEARVRHDLRELATEGGRLRYDPFEIGGTYLHVKGAADEIPWDEVTRLTVDDDQVAITVPHLRRRMEGLKLKADGRRENYRVGGDNTLYIEDKGLSNCRKAIIWSVLSHIGDSLDTESR</sequence>
<reference evidence="3" key="1">
    <citation type="journal article" date="2019" name="Int. J. Syst. Evol. Microbiol.">
        <title>The Global Catalogue of Microorganisms (GCM) 10K type strain sequencing project: providing services to taxonomists for standard genome sequencing and annotation.</title>
        <authorList>
            <consortium name="The Broad Institute Genomics Platform"/>
            <consortium name="The Broad Institute Genome Sequencing Center for Infectious Disease"/>
            <person name="Wu L."/>
            <person name="Ma J."/>
        </authorList>
    </citation>
    <scope>NUCLEOTIDE SEQUENCE [LARGE SCALE GENOMIC DNA]</scope>
    <source>
        <strain evidence="3">JCM 4147</strain>
    </source>
</reference>
<organism evidence="2 3">
    <name type="scientific">Streptomyces pulveraceus</name>
    <dbReference type="NCBI Taxonomy" id="68258"/>
    <lineage>
        <taxon>Bacteria</taxon>
        <taxon>Bacillati</taxon>
        <taxon>Actinomycetota</taxon>
        <taxon>Actinomycetes</taxon>
        <taxon>Kitasatosporales</taxon>
        <taxon>Streptomycetaceae</taxon>
        <taxon>Streptomyces</taxon>
    </lineage>
</organism>